<dbReference type="EMBL" id="CP050692">
    <property type="protein sequence ID" value="QIT47490.1"/>
    <property type="molecule type" value="Genomic_DNA"/>
</dbReference>
<feature type="chain" id="PRO_5041986274" description="Secreted protein" evidence="2">
    <location>
        <begin position="28"/>
        <end position="236"/>
    </location>
</feature>
<evidence type="ECO:0000256" key="1">
    <source>
        <dbReference type="SAM" id="MobiDB-lite"/>
    </source>
</evidence>
<evidence type="ECO:0000313" key="6">
    <source>
        <dbReference type="Proteomes" id="UP000502504"/>
    </source>
</evidence>
<name>A0AAE6YCD8_STRAT</name>
<protein>
    <recommendedName>
        <fullName evidence="7">Secreted protein</fullName>
    </recommendedName>
</protein>
<gene>
    <name evidence="3" type="ORF">AFM16_30935</name>
    <name evidence="4" type="ORF">HCX60_31480</name>
</gene>
<reference evidence="3 5" key="1">
    <citation type="submission" date="2015-07" db="EMBL/GenBank/DDBJ databases">
        <title>Draft Genome Sequence of Streptomyces antibioticus, IMRU 3720 reveals insights in the evolution of actinomycin biosynthetic gene clusters in Streptomyces.</title>
        <authorList>
            <person name="Crnovcic I."/>
            <person name="Ruckert C."/>
            <person name="Kalinowksi J."/>
            <person name="Keller U."/>
        </authorList>
    </citation>
    <scope>NUCLEOTIDE SEQUENCE [LARGE SCALE GENOMIC DNA]</scope>
    <source>
        <strain evidence="3 5">DSM 41481</strain>
    </source>
</reference>
<keyword evidence="2" id="KW-0732">Signal</keyword>
<evidence type="ECO:0008006" key="7">
    <source>
        <dbReference type="Google" id="ProtNLM"/>
    </source>
</evidence>
<evidence type="ECO:0000313" key="3">
    <source>
        <dbReference type="EMBL" id="OOQ47179.1"/>
    </source>
</evidence>
<evidence type="ECO:0000313" key="4">
    <source>
        <dbReference type="EMBL" id="QIT47490.1"/>
    </source>
</evidence>
<proteinExistence type="predicted"/>
<evidence type="ECO:0000313" key="5">
    <source>
        <dbReference type="Proteomes" id="UP000190306"/>
    </source>
</evidence>
<feature type="region of interest" description="Disordered" evidence="1">
    <location>
        <begin position="144"/>
        <end position="185"/>
    </location>
</feature>
<evidence type="ECO:0000256" key="2">
    <source>
        <dbReference type="SAM" id="SignalP"/>
    </source>
</evidence>
<dbReference type="Proteomes" id="UP000502504">
    <property type="component" value="Chromosome"/>
</dbReference>
<accession>A0AAE6YCD8</accession>
<dbReference type="RefSeq" id="WP_078635800.1">
    <property type="nucleotide sequence ID" value="NZ_CM007717.1"/>
</dbReference>
<keyword evidence="5" id="KW-1185">Reference proteome</keyword>
<dbReference type="EMBL" id="LHQL01000014">
    <property type="protein sequence ID" value="OOQ47179.1"/>
    <property type="molecule type" value="Genomic_DNA"/>
</dbReference>
<dbReference type="Proteomes" id="UP000190306">
    <property type="component" value="Chromosome"/>
</dbReference>
<dbReference type="AlphaFoldDB" id="A0AAE6YCD8"/>
<reference evidence="4 6" key="2">
    <citation type="submission" date="2020-03" db="EMBL/GenBank/DDBJ databases">
        <title>Is there a link between lipid content and antibiotic production in Streptomyces?</title>
        <authorList>
            <person name="David M."/>
            <person name="Lejeune C."/>
            <person name="Abreu S."/>
            <person name="Thibessard A."/>
            <person name="Leblond P."/>
            <person name="Chaminade P."/>
            <person name="Virolle M.-J."/>
        </authorList>
    </citation>
    <scope>NUCLEOTIDE SEQUENCE [LARGE SCALE GENOMIC DNA]</scope>
    <source>
        <strain evidence="4 6">DSM 41481</strain>
    </source>
</reference>
<sequence length="236" mass="22781">MRRTAPLLSAVALAGALLAAAGPVASADPAAEVSPGSVDPGGSVTVSVTCDPPGGTAPETIDASSLAFADGTVRLTRVTDTDDPAAGLSYRGTARSSGAADLDADEGLGPDTAWTVDGTCPAPPDGEGSPWSATFDITRASGGGSCPPEYGDTGSPCGTGRPTPAPTHHTCSPSAPPHGGGDRADPCAPPTVEHGVRAGAGGSLGDSVPALIVGGVLIAGAAGAAGHRLYRRARDA</sequence>
<feature type="signal peptide" evidence="2">
    <location>
        <begin position="1"/>
        <end position="27"/>
    </location>
</feature>
<organism evidence="4 6">
    <name type="scientific">Streptomyces antibioticus</name>
    <dbReference type="NCBI Taxonomy" id="1890"/>
    <lineage>
        <taxon>Bacteria</taxon>
        <taxon>Bacillati</taxon>
        <taxon>Actinomycetota</taxon>
        <taxon>Actinomycetes</taxon>
        <taxon>Kitasatosporales</taxon>
        <taxon>Streptomycetaceae</taxon>
        <taxon>Streptomyces</taxon>
    </lineage>
</organism>